<dbReference type="GO" id="GO:0005680">
    <property type="term" value="C:anaphase-promoting complex"/>
    <property type="evidence" value="ECO:0007669"/>
    <property type="project" value="TreeGrafter"/>
</dbReference>
<dbReference type="InterPro" id="IPR056150">
    <property type="entry name" value="WD40_CDC20-Fz"/>
</dbReference>
<feature type="repeat" description="WD" evidence="7">
    <location>
        <begin position="439"/>
        <end position="472"/>
    </location>
</feature>
<keyword evidence="6" id="KW-0131">Cell cycle</keyword>
<keyword evidence="12" id="KW-1185">Reference proteome</keyword>
<dbReference type="PROSITE" id="PS50294">
    <property type="entry name" value="WD_REPEATS_REGION"/>
    <property type="match status" value="2"/>
</dbReference>
<dbReference type="InterPro" id="IPR001680">
    <property type="entry name" value="WD40_rpt"/>
</dbReference>
<dbReference type="GO" id="GO:1905786">
    <property type="term" value="P:positive regulation of anaphase-promoting complex-dependent catabolic process"/>
    <property type="evidence" value="ECO:0007669"/>
    <property type="project" value="TreeGrafter"/>
</dbReference>
<gene>
    <name evidence="10" type="ORF">PBRA_003679</name>
    <name evidence="11" type="ORF">PLBR_LOCUS1412</name>
</gene>
<dbReference type="OMA" id="GKHDNRV"/>
<dbReference type="InterPro" id="IPR036322">
    <property type="entry name" value="WD40_repeat_dom_sf"/>
</dbReference>
<dbReference type="Proteomes" id="UP000290189">
    <property type="component" value="Unassembled WGS sequence"/>
</dbReference>
<dbReference type="SUPFAM" id="SSF50978">
    <property type="entry name" value="WD40 repeat-like"/>
    <property type="match status" value="1"/>
</dbReference>
<evidence type="ECO:0000256" key="6">
    <source>
        <dbReference type="ARBA" id="ARBA00023306"/>
    </source>
</evidence>
<dbReference type="GO" id="GO:0010997">
    <property type="term" value="F:anaphase-promoting complex binding"/>
    <property type="evidence" value="ECO:0007669"/>
    <property type="project" value="InterPro"/>
</dbReference>
<dbReference type="GO" id="GO:1990757">
    <property type="term" value="F:ubiquitin ligase activator activity"/>
    <property type="evidence" value="ECO:0007669"/>
    <property type="project" value="TreeGrafter"/>
</dbReference>
<dbReference type="GO" id="GO:0051301">
    <property type="term" value="P:cell division"/>
    <property type="evidence" value="ECO:0007669"/>
    <property type="project" value="UniProtKB-KW"/>
</dbReference>
<evidence type="ECO:0000313" key="13">
    <source>
        <dbReference type="Proteomes" id="UP000290189"/>
    </source>
</evidence>
<dbReference type="InterPro" id="IPR015943">
    <property type="entry name" value="WD40/YVTN_repeat-like_dom_sf"/>
</dbReference>
<feature type="repeat" description="WD" evidence="7">
    <location>
        <begin position="308"/>
        <end position="349"/>
    </location>
</feature>
<dbReference type="AlphaFoldDB" id="A0A0G4II05"/>
<dbReference type="Pfam" id="PF24807">
    <property type="entry name" value="WD40_CDC20-Fz"/>
    <property type="match status" value="1"/>
</dbReference>
<keyword evidence="5" id="KW-0498">Mitosis</keyword>
<dbReference type="PANTHER" id="PTHR19918:SF8">
    <property type="entry name" value="FI02843P"/>
    <property type="match status" value="1"/>
</dbReference>
<feature type="region of interest" description="Disordered" evidence="8">
    <location>
        <begin position="146"/>
        <end position="172"/>
    </location>
</feature>
<feature type="compositionally biased region" description="Basic and acidic residues" evidence="8">
    <location>
        <begin position="32"/>
        <end position="44"/>
    </location>
</feature>
<dbReference type="SMART" id="SM00320">
    <property type="entry name" value="WD40"/>
    <property type="match status" value="6"/>
</dbReference>
<keyword evidence="11" id="KW-0496">Mitochondrion</keyword>
<feature type="compositionally biased region" description="Polar residues" evidence="8">
    <location>
        <begin position="91"/>
        <end position="100"/>
    </location>
</feature>
<proteinExistence type="inferred from homology"/>
<evidence type="ECO:0000256" key="7">
    <source>
        <dbReference type="PROSITE-ProRule" id="PRU00221"/>
    </source>
</evidence>
<evidence type="ECO:0000313" key="12">
    <source>
        <dbReference type="Proteomes" id="UP000039324"/>
    </source>
</evidence>
<dbReference type="InterPro" id="IPR033010">
    <property type="entry name" value="Cdc20/Fizzy"/>
</dbReference>
<evidence type="ECO:0000256" key="2">
    <source>
        <dbReference type="ARBA" id="ARBA00022574"/>
    </source>
</evidence>
<comment type="similarity">
    <text evidence="1">Belongs to the WD repeat CDC20/Fizzy family.</text>
</comment>
<keyword evidence="2 7" id="KW-0853">WD repeat</keyword>
<evidence type="ECO:0000259" key="9">
    <source>
        <dbReference type="Pfam" id="PF24807"/>
    </source>
</evidence>
<evidence type="ECO:0000256" key="5">
    <source>
        <dbReference type="ARBA" id="ARBA00022776"/>
    </source>
</evidence>
<evidence type="ECO:0000313" key="10">
    <source>
        <dbReference type="EMBL" id="CEO94866.1"/>
    </source>
</evidence>
<name>A0A0G4II05_PLABS</name>
<protein>
    <recommendedName>
        <fullName evidence="9">CDC20/Fizzy WD40 domain-containing protein</fullName>
    </recommendedName>
</protein>
<sequence length="498" mass="54906">MATWAPKAAVQTPCAPTRTPQRSASARAPATENDHDGQRWRPERGPGAPAPFTVAGTRPCRFIPNRSSADSPWQDHCVRKLFDNDDDGDASSPSLQSPSRPTFRQYLLGALFDNEDAPRSNKILRFRREAIGASSSTRTALRDVFDRNRDGHDDPLRARAASHGGRRHISSTPERILDSPDLIDDYYLNLLHWGATNSVAIALSNAVYVWQATTQTTSLLTRTPGDVTVSSLRWDDEGTRLAIGTSQREVELWDVDHQRCVRRMDDHLDRVSVLAWRPGSRNVLTSAGRDAVIVNRDVRVGRPSVERCQGHTQEVCGLQWNQDGTQLASGGNDNLALIWDAKAMSRPRLVLNQHQAAVKALAWCPFEPRLLATGGGTADRCIRLWNGTTGACASTVDAGSQVCGLVWSSYERELLSAHGFSKNQLTIWRYPTMQRAADLVGHTSRVLHLSMSPDGSTVCSASADETLRFWKVFRAPARKFGDAAAARSPDALRTLSIR</sequence>
<keyword evidence="4" id="KW-0677">Repeat</keyword>
<evidence type="ECO:0000256" key="8">
    <source>
        <dbReference type="SAM" id="MobiDB-lite"/>
    </source>
</evidence>
<feature type="repeat" description="WD" evidence="7">
    <location>
        <begin position="229"/>
        <end position="263"/>
    </location>
</feature>
<dbReference type="PANTHER" id="PTHR19918">
    <property type="entry name" value="CELL DIVISION CYCLE 20 CDC20 FIZZY -RELATED"/>
    <property type="match status" value="1"/>
</dbReference>
<feature type="region of interest" description="Disordered" evidence="8">
    <location>
        <begin position="1"/>
        <end position="100"/>
    </location>
</feature>
<feature type="compositionally biased region" description="Basic and acidic residues" evidence="8">
    <location>
        <begin position="146"/>
        <end position="157"/>
    </location>
</feature>
<dbReference type="STRING" id="37360.A0A0G4II05"/>
<feature type="domain" description="CDC20/Fizzy WD40" evidence="9">
    <location>
        <begin position="177"/>
        <end position="470"/>
    </location>
</feature>
<dbReference type="GO" id="GO:0031145">
    <property type="term" value="P:anaphase-promoting complex-dependent catabolic process"/>
    <property type="evidence" value="ECO:0007669"/>
    <property type="project" value="TreeGrafter"/>
</dbReference>
<evidence type="ECO:0000256" key="3">
    <source>
        <dbReference type="ARBA" id="ARBA00022618"/>
    </source>
</evidence>
<organism evidence="10 12">
    <name type="scientific">Plasmodiophora brassicae</name>
    <name type="common">Clubroot disease agent</name>
    <dbReference type="NCBI Taxonomy" id="37360"/>
    <lineage>
        <taxon>Eukaryota</taxon>
        <taxon>Sar</taxon>
        <taxon>Rhizaria</taxon>
        <taxon>Endomyxa</taxon>
        <taxon>Phytomyxea</taxon>
        <taxon>Plasmodiophorida</taxon>
        <taxon>Plasmodiophoridae</taxon>
        <taxon>Plasmodiophora</taxon>
    </lineage>
</organism>
<dbReference type="PROSITE" id="PS50082">
    <property type="entry name" value="WD_REPEATS_2"/>
    <property type="match status" value="3"/>
</dbReference>
<dbReference type="EMBL" id="CDSF01000002">
    <property type="protein sequence ID" value="CEO94866.1"/>
    <property type="molecule type" value="Genomic_DNA"/>
</dbReference>
<accession>A0A0G4II05</accession>
<geneLocation type="mitochondrion" evidence="11"/>
<evidence type="ECO:0000313" key="11">
    <source>
        <dbReference type="EMBL" id="SPQ94197.1"/>
    </source>
</evidence>
<dbReference type="Proteomes" id="UP000039324">
    <property type="component" value="Unassembled WGS sequence"/>
</dbReference>
<reference evidence="10 12" key="1">
    <citation type="submission" date="2015-02" db="EMBL/GenBank/DDBJ databases">
        <authorList>
            <person name="Chooi Y.-H."/>
        </authorList>
    </citation>
    <scope>NUCLEOTIDE SEQUENCE [LARGE SCALE GENOMIC DNA]</scope>
    <source>
        <strain evidence="10">E3</strain>
    </source>
</reference>
<keyword evidence="3" id="KW-0132">Cell division</keyword>
<evidence type="ECO:0000256" key="4">
    <source>
        <dbReference type="ARBA" id="ARBA00022737"/>
    </source>
</evidence>
<dbReference type="Gene3D" id="2.130.10.10">
    <property type="entry name" value="YVTN repeat-like/Quinoprotein amine dehydrogenase"/>
    <property type="match status" value="1"/>
</dbReference>
<evidence type="ECO:0000256" key="1">
    <source>
        <dbReference type="ARBA" id="ARBA00006445"/>
    </source>
</evidence>
<dbReference type="EMBL" id="OVEO01000002">
    <property type="protein sequence ID" value="SPQ94197.1"/>
    <property type="molecule type" value="Genomic_DNA"/>
</dbReference>
<dbReference type="OrthoDB" id="10263272at2759"/>
<reference evidence="11 13" key="2">
    <citation type="submission" date="2018-03" db="EMBL/GenBank/DDBJ databases">
        <authorList>
            <person name="Fogelqvist J."/>
        </authorList>
    </citation>
    <scope>NUCLEOTIDE SEQUENCE [LARGE SCALE GENOMIC DNA]</scope>
</reference>